<organism evidence="2 3">
    <name type="scientific">Lepidopterella palustris CBS 459.81</name>
    <dbReference type="NCBI Taxonomy" id="1314670"/>
    <lineage>
        <taxon>Eukaryota</taxon>
        <taxon>Fungi</taxon>
        <taxon>Dikarya</taxon>
        <taxon>Ascomycota</taxon>
        <taxon>Pezizomycotina</taxon>
        <taxon>Dothideomycetes</taxon>
        <taxon>Pleosporomycetidae</taxon>
        <taxon>Mytilinidiales</taxon>
        <taxon>Argynnaceae</taxon>
        <taxon>Lepidopterella</taxon>
    </lineage>
</organism>
<proteinExistence type="predicted"/>
<feature type="compositionally biased region" description="Basic and acidic residues" evidence="1">
    <location>
        <begin position="59"/>
        <end position="76"/>
    </location>
</feature>
<evidence type="ECO:0000256" key="1">
    <source>
        <dbReference type="SAM" id="MobiDB-lite"/>
    </source>
</evidence>
<dbReference type="EMBL" id="KV745274">
    <property type="protein sequence ID" value="OCK75787.1"/>
    <property type="molecule type" value="Genomic_DNA"/>
</dbReference>
<gene>
    <name evidence="2" type="ORF">K432DRAFT_336832</name>
</gene>
<reference evidence="2 3" key="1">
    <citation type="journal article" date="2016" name="Nat. Commun.">
        <title>Ectomycorrhizal ecology is imprinted in the genome of the dominant symbiotic fungus Cenococcum geophilum.</title>
        <authorList>
            <consortium name="DOE Joint Genome Institute"/>
            <person name="Peter M."/>
            <person name="Kohler A."/>
            <person name="Ohm R.A."/>
            <person name="Kuo A."/>
            <person name="Krutzmann J."/>
            <person name="Morin E."/>
            <person name="Arend M."/>
            <person name="Barry K.W."/>
            <person name="Binder M."/>
            <person name="Choi C."/>
            <person name="Clum A."/>
            <person name="Copeland A."/>
            <person name="Grisel N."/>
            <person name="Haridas S."/>
            <person name="Kipfer T."/>
            <person name="LaButti K."/>
            <person name="Lindquist E."/>
            <person name="Lipzen A."/>
            <person name="Maire R."/>
            <person name="Meier B."/>
            <person name="Mihaltcheva S."/>
            <person name="Molinier V."/>
            <person name="Murat C."/>
            <person name="Poggeler S."/>
            <person name="Quandt C.A."/>
            <person name="Sperisen C."/>
            <person name="Tritt A."/>
            <person name="Tisserant E."/>
            <person name="Crous P.W."/>
            <person name="Henrissat B."/>
            <person name="Nehls U."/>
            <person name="Egli S."/>
            <person name="Spatafora J.W."/>
            <person name="Grigoriev I.V."/>
            <person name="Martin F.M."/>
        </authorList>
    </citation>
    <scope>NUCLEOTIDE SEQUENCE [LARGE SCALE GENOMIC DNA]</scope>
    <source>
        <strain evidence="2 3">CBS 459.81</strain>
    </source>
</reference>
<feature type="region of interest" description="Disordered" evidence="1">
    <location>
        <begin position="1"/>
        <end position="96"/>
    </location>
</feature>
<feature type="compositionally biased region" description="Low complexity" evidence="1">
    <location>
        <begin position="1"/>
        <end position="49"/>
    </location>
</feature>
<protein>
    <submittedName>
        <fullName evidence="2">Uncharacterized protein</fullName>
    </submittedName>
</protein>
<evidence type="ECO:0000313" key="2">
    <source>
        <dbReference type="EMBL" id="OCK75787.1"/>
    </source>
</evidence>
<name>A0A8E2E1R1_9PEZI</name>
<dbReference type="AlphaFoldDB" id="A0A8E2E1R1"/>
<accession>A0A8E2E1R1</accession>
<keyword evidence="3" id="KW-1185">Reference proteome</keyword>
<evidence type="ECO:0000313" key="3">
    <source>
        <dbReference type="Proteomes" id="UP000250266"/>
    </source>
</evidence>
<sequence length="96" mass="9768">MKYPASSSPYSSSSSSSSASSSTTTTTTSTSSTSSIASSSPSSATETPSYGSNTGHIRSSREVEGHVSSRSGRENTESGTIVESIERDELSPTSTS</sequence>
<dbReference type="Proteomes" id="UP000250266">
    <property type="component" value="Unassembled WGS sequence"/>
</dbReference>